<evidence type="ECO:0000313" key="2">
    <source>
        <dbReference type="EMBL" id="TWE10148.1"/>
    </source>
</evidence>
<keyword evidence="1" id="KW-0175">Coiled coil</keyword>
<sequence>MSTRLDEIVDELYAGAPDAFVTARDAAVRAARQDGDRELAAQVRALRRPSAAASLINKLARSDADPGLVQLADLGARLRQAQSDLSGAEMKALGAERNSLVRVLVDAAVGDTGASGPVRDQVTATLTAAVADPAAERAVCSGRLVTALQYSGLGEVDISAATATALPTSSPTASAASSSTADAALAREIRAARTALERARSRQHAAETARQTAERVARAAAEALDAATASAAKAAEDTAAAQTELAQLLQAAD</sequence>
<organism evidence="2 3">
    <name type="scientific">Rudaeicoccus suwonensis</name>
    <dbReference type="NCBI Taxonomy" id="657409"/>
    <lineage>
        <taxon>Bacteria</taxon>
        <taxon>Bacillati</taxon>
        <taxon>Actinomycetota</taxon>
        <taxon>Actinomycetes</taxon>
        <taxon>Micrococcales</taxon>
        <taxon>Dermacoccaceae</taxon>
        <taxon>Rudaeicoccus</taxon>
    </lineage>
</organism>
<name>A0A561E3F8_9MICO</name>
<protein>
    <submittedName>
        <fullName evidence="2">Uncharacterized protein</fullName>
    </submittedName>
</protein>
<proteinExistence type="predicted"/>
<keyword evidence="3" id="KW-1185">Reference proteome</keyword>
<dbReference type="RefSeq" id="WP_145228895.1">
    <property type="nucleotide sequence ID" value="NZ_VIVQ01000002.1"/>
</dbReference>
<dbReference type="AlphaFoldDB" id="A0A561E3F8"/>
<dbReference type="EMBL" id="VIVQ01000002">
    <property type="protein sequence ID" value="TWE10148.1"/>
    <property type="molecule type" value="Genomic_DNA"/>
</dbReference>
<accession>A0A561E3F8</accession>
<evidence type="ECO:0000256" key="1">
    <source>
        <dbReference type="SAM" id="Coils"/>
    </source>
</evidence>
<comment type="caution">
    <text evidence="2">The sequence shown here is derived from an EMBL/GenBank/DDBJ whole genome shotgun (WGS) entry which is preliminary data.</text>
</comment>
<feature type="coiled-coil region" evidence="1">
    <location>
        <begin position="71"/>
        <end position="98"/>
    </location>
</feature>
<reference evidence="2 3" key="1">
    <citation type="submission" date="2019-06" db="EMBL/GenBank/DDBJ databases">
        <title>Sequencing the genomes of 1000 actinobacteria strains.</title>
        <authorList>
            <person name="Klenk H.-P."/>
        </authorList>
    </citation>
    <scope>NUCLEOTIDE SEQUENCE [LARGE SCALE GENOMIC DNA]</scope>
    <source>
        <strain evidence="2 3">DSM 19560</strain>
    </source>
</reference>
<gene>
    <name evidence="2" type="ORF">BKA23_2500</name>
</gene>
<dbReference type="OrthoDB" id="3541690at2"/>
<evidence type="ECO:0000313" key="3">
    <source>
        <dbReference type="Proteomes" id="UP000318297"/>
    </source>
</evidence>
<dbReference type="Proteomes" id="UP000318297">
    <property type="component" value="Unassembled WGS sequence"/>
</dbReference>